<comment type="similarity">
    <text evidence="1">Belongs to the HyuE racemase family.</text>
</comment>
<gene>
    <name evidence="2" type="ORF">P167DRAFT_568325</name>
</gene>
<dbReference type="Pfam" id="PF01177">
    <property type="entry name" value="Asp_Glu_race"/>
    <property type="match status" value="1"/>
</dbReference>
<dbReference type="InterPro" id="IPR015942">
    <property type="entry name" value="Asp/Glu/hydantoin_racemase"/>
</dbReference>
<sequence length="327" mass="34631">MPIKILVINPNSTASMTGSIVQLLTSITPPDVVFVPFTAPAPAPPSINDSADCQTSADVALPLLLPILDDYAGFIVCCYSEHPLVPLLKSHTSNPVVGIFEASVTASLHLLRPGQKFGIVTTGRIWEELLGAGVHRFLGGAGEGVFAGVESTGLTAVQLHEVAKEEVERRIGEAAERLLRRGDVGVVCLGCAGMVGMGEAVGKAAARVKAESLVQFKTPLYKKRDPLLPPMILRAVKRVDKKGVLTVYLKQLNPQQLNLALGLTPCLLAEKPSPKRRPPVAFESPHCGWARGAADGYITAKRLDLAENGLGGGGSEQSLTECSTEVY</sequence>
<dbReference type="PANTHER" id="PTHR28047">
    <property type="entry name" value="PROTEIN DCG1"/>
    <property type="match status" value="1"/>
</dbReference>
<reference evidence="2 3" key="1">
    <citation type="journal article" date="2018" name="Nat. Ecol. Evol.">
        <title>Pezizomycetes genomes reveal the molecular basis of ectomycorrhizal truffle lifestyle.</title>
        <authorList>
            <person name="Murat C."/>
            <person name="Payen T."/>
            <person name="Noel B."/>
            <person name="Kuo A."/>
            <person name="Morin E."/>
            <person name="Chen J."/>
            <person name="Kohler A."/>
            <person name="Krizsan K."/>
            <person name="Balestrini R."/>
            <person name="Da Silva C."/>
            <person name="Montanini B."/>
            <person name="Hainaut M."/>
            <person name="Levati E."/>
            <person name="Barry K.W."/>
            <person name="Belfiori B."/>
            <person name="Cichocki N."/>
            <person name="Clum A."/>
            <person name="Dockter R.B."/>
            <person name="Fauchery L."/>
            <person name="Guy J."/>
            <person name="Iotti M."/>
            <person name="Le Tacon F."/>
            <person name="Lindquist E.A."/>
            <person name="Lipzen A."/>
            <person name="Malagnac F."/>
            <person name="Mello A."/>
            <person name="Molinier V."/>
            <person name="Miyauchi S."/>
            <person name="Poulain J."/>
            <person name="Riccioni C."/>
            <person name="Rubini A."/>
            <person name="Sitrit Y."/>
            <person name="Splivallo R."/>
            <person name="Traeger S."/>
            <person name="Wang M."/>
            <person name="Zifcakova L."/>
            <person name="Wipf D."/>
            <person name="Zambonelli A."/>
            <person name="Paolocci F."/>
            <person name="Nowrousian M."/>
            <person name="Ottonello S."/>
            <person name="Baldrian P."/>
            <person name="Spatafora J.W."/>
            <person name="Henrissat B."/>
            <person name="Nagy L.G."/>
            <person name="Aury J.M."/>
            <person name="Wincker P."/>
            <person name="Grigoriev I.V."/>
            <person name="Bonfante P."/>
            <person name="Martin F.M."/>
        </authorList>
    </citation>
    <scope>NUCLEOTIDE SEQUENCE [LARGE SCALE GENOMIC DNA]</scope>
    <source>
        <strain evidence="2 3">CCBAS932</strain>
    </source>
</reference>
<dbReference type="OrthoDB" id="412018at2759"/>
<dbReference type="Proteomes" id="UP000277580">
    <property type="component" value="Unassembled WGS sequence"/>
</dbReference>
<dbReference type="InterPro" id="IPR053714">
    <property type="entry name" value="Iso_Racemase_Enz_sf"/>
</dbReference>
<name>A0A3N4KEI4_9PEZI</name>
<evidence type="ECO:0000313" key="2">
    <source>
        <dbReference type="EMBL" id="RPB07888.1"/>
    </source>
</evidence>
<evidence type="ECO:0000313" key="3">
    <source>
        <dbReference type="Proteomes" id="UP000277580"/>
    </source>
</evidence>
<evidence type="ECO:0000256" key="1">
    <source>
        <dbReference type="ARBA" id="ARBA00038414"/>
    </source>
</evidence>
<dbReference type="Gene3D" id="3.40.50.12500">
    <property type="match status" value="1"/>
</dbReference>
<accession>A0A3N4KEI4</accession>
<proteinExistence type="inferred from homology"/>
<dbReference type="FunCoup" id="A0A3N4KEI4">
    <property type="interactions" value="35"/>
</dbReference>
<dbReference type="STRING" id="1392247.A0A3N4KEI4"/>
<dbReference type="EMBL" id="ML119173">
    <property type="protein sequence ID" value="RPB07888.1"/>
    <property type="molecule type" value="Genomic_DNA"/>
</dbReference>
<organism evidence="2 3">
    <name type="scientific">Morchella conica CCBAS932</name>
    <dbReference type="NCBI Taxonomy" id="1392247"/>
    <lineage>
        <taxon>Eukaryota</taxon>
        <taxon>Fungi</taxon>
        <taxon>Dikarya</taxon>
        <taxon>Ascomycota</taxon>
        <taxon>Pezizomycotina</taxon>
        <taxon>Pezizomycetes</taxon>
        <taxon>Pezizales</taxon>
        <taxon>Morchellaceae</taxon>
        <taxon>Morchella</taxon>
    </lineage>
</organism>
<protein>
    <recommendedName>
        <fullName evidence="4">Hydantoin racemase</fullName>
    </recommendedName>
</protein>
<dbReference type="InParanoid" id="A0A3N4KEI4"/>
<dbReference type="GO" id="GO:0047661">
    <property type="term" value="F:amino-acid racemase activity"/>
    <property type="evidence" value="ECO:0007669"/>
    <property type="project" value="InterPro"/>
</dbReference>
<keyword evidence="3" id="KW-1185">Reference proteome</keyword>
<dbReference type="InterPro" id="IPR052186">
    <property type="entry name" value="Hydantoin_racemase-like"/>
</dbReference>
<evidence type="ECO:0008006" key="4">
    <source>
        <dbReference type="Google" id="ProtNLM"/>
    </source>
</evidence>
<dbReference type="PANTHER" id="PTHR28047:SF5">
    <property type="entry name" value="PROTEIN DCG1"/>
    <property type="match status" value="1"/>
</dbReference>
<dbReference type="AlphaFoldDB" id="A0A3N4KEI4"/>